<name>A0A1I1C792_9BACT</name>
<dbReference type="OrthoDB" id="8246703at2"/>
<reference evidence="1 2" key="1">
    <citation type="submission" date="2016-10" db="EMBL/GenBank/DDBJ databases">
        <authorList>
            <person name="de Groot N.N."/>
        </authorList>
    </citation>
    <scope>NUCLEOTIDE SEQUENCE [LARGE SCALE GENOMIC DNA]</scope>
    <source>
        <strain evidence="1 2">DSM 23399</strain>
    </source>
</reference>
<evidence type="ECO:0000313" key="1">
    <source>
        <dbReference type="EMBL" id="SFB58012.1"/>
    </source>
</evidence>
<proteinExistence type="predicted"/>
<sequence>MQLLIEGKFLLERFPGKGGWTFVKFPKEIISTSKAFGMMKISGSIDDFLFEGKHLMPMGNGYIFLPIAKPIRTKIGKEEGELVVMRLYRVDVPDQLPQELIACLKDDPGKFELFDKLDQSEQKHWIEYIYSSDKIDVISDRIIKLLDSLH</sequence>
<dbReference type="Pfam" id="PF08922">
    <property type="entry name" value="DUF1905"/>
    <property type="match status" value="1"/>
</dbReference>
<dbReference type="Gene3D" id="2.40.30.100">
    <property type="entry name" value="AF2212/PG0164-like"/>
    <property type="match status" value="1"/>
</dbReference>
<dbReference type="InterPro" id="IPR037079">
    <property type="entry name" value="AF2212/PG0164-like_sf"/>
</dbReference>
<dbReference type="InterPro" id="IPR015018">
    <property type="entry name" value="DUF1905"/>
</dbReference>
<dbReference type="RefSeq" id="WP_092901111.1">
    <property type="nucleotide sequence ID" value="NZ_FOKK01000023.1"/>
</dbReference>
<dbReference type="EMBL" id="FOKK01000023">
    <property type="protein sequence ID" value="SFB58012.1"/>
    <property type="molecule type" value="Genomic_DNA"/>
</dbReference>
<dbReference type="SUPFAM" id="SSF141694">
    <property type="entry name" value="AF2212/PG0164-like"/>
    <property type="match status" value="1"/>
</dbReference>
<dbReference type="AlphaFoldDB" id="A0A1I1C792"/>
<gene>
    <name evidence="1" type="ORF">SAMN04489723_12316</name>
</gene>
<dbReference type="Pfam" id="PF13376">
    <property type="entry name" value="OmdA"/>
    <property type="match status" value="1"/>
</dbReference>
<keyword evidence="2" id="KW-1185">Reference proteome</keyword>
<accession>A0A1I1C792</accession>
<evidence type="ECO:0000313" key="2">
    <source>
        <dbReference type="Proteomes" id="UP000198790"/>
    </source>
</evidence>
<organism evidence="1 2">
    <name type="scientific">Algoriphagus aquimarinus</name>
    <dbReference type="NCBI Taxonomy" id="237018"/>
    <lineage>
        <taxon>Bacteria</taxon>
        <taxon>Pseudomonadati</taxon>
        <taxon>Bacteroidota</taxon>
        <taxon>Cytophagia</taxon>
        <taxon>Cytophagales</taxon>
        <taxon>Cyclobacteriaceae</taxon>
        <taxon>Algoriphagus</taxon>
    </lineage>
</organism>
<dbReference type="STRING" id="237018.SAMN04489723_12316"/>
<protein>
    <submittedName>
        <fullName evidence="1">Bacteriocin-protection, YdeI or OmpD-Associated</fullName>
    </submittedName>
</protein>
<dbReference type="Proteomes" id="UP000198790">
    <property type="component" value="Unassembled WGS sequence"/>
</dbReference>